<evidence type="ECO:0000313" key="2">
    <source>
        <dbReference type="EMBL" id="MPM45912.1"/>
    </source>
</evidence>
<dbReference type="GO" id="GO:0043190">
    <property type="term" value="C:ATP-binding cassette (ABC) transporter complex"/>
    <property type="evidence" value="ECO:0007669"/>
    <property type="project" value="InterPro"/>
</dbReference>
<sequence length="198" mass="22400">MNTDPDEVYKIVNEQMRDKQIDTSAPLGFNNTYVMSVTPETAERFGLSKLSDLLENADSLRLGCTVEFSQREDSLPKMEQEYGIHFNSVKGLEGSIRYQAITSGEVDITDAFSTDAQLKKMQLVTLEDDLQFFPPYYAVNLTRMDTLEKYPELEPLLSKLDGLISEEKMMEMNYMVDIDGANSKDVAHNFLMGIGLIP</sequence>
<feature type="domain" description="ABC-type glycine betaine transport system substrate-binding" evidence="1">
    <location>
        <begin position="9"/>
        <end position="191"/>
    </location>
</feature>
<proteinExistence type="predicted"/>
<dbReference type="Gene3D" id="3.40.190.10">
    <property type="entry name" value="Periplasmic binding protein-like II"/>
    <property type="match status" value="2"/>
</dbReference>
<reference evidence="2" key="1">
    <citation type="submission" date="2019-08" db="EMBL/GenBank/DDBJ databases">
        <authorList>
            <person name="Kucharzyk K."/>
            <person name="Murdoch R.W."/>
            <person name="Higgins S."/>
            <person name="Loffler F."/>
        </authorList>
    </citation>
    <scope>NUCLEOTIDE SEQUENCE</scope>
</reference>
<dbReference type="GO" id="GO:0022857">
    <property type="term" value="F:transmembrane transporter activity"/>
    <property type="evidence" value="ECO:0007669"/>
    <property type="project" value="InterPro"/>
</dbReference>
<dbReference type="Pfam" id="PF04069">
    <property type="entry name" value="OpuAC"/>
    <property type="match status" value="1"/>
</dbReference>
<protein>
    <submittedName>
        <fullName evidence="2">Glycine betaine/carnitine/choline-binding protein OpuCC</fullName>
    </submittedName>
</protein>
<comment type="caution">
    <text evidence="2">The sequence shown here is derived from an EMBL/GenBank/DDBJ whole genome shotgun (WGS) entry which is preliminary data.</text>
</comment>
<dbReference type="SUPFAM" id="SSF53850">
    <property type="entry name" value="Periplasmic binding protein-like II"/>
    <property type="match status" value="1"/>
</dbReference>
<dbReference type="InterPro" id="IPR007210">
    <property type="entry name" value="ABC_Gly_betaine_transp_sub-bd"/>
</dbReference>
<accession>A0A644ZYK8</accession>
<evidence type="ECO:0000259" key="1">
    <source>
        <dbReference type="Pfam" id="PF04069"/>
    </source>
</evidence>
<dbReference type="EMBL" id="VSSQ01011064">
    <property type="protein sequence ID" value="MPM45912.1"/>
    <property type="molecule type" value="Genomic_DNA"/>
</dbReference>
<gene>
    <name evidence="2" type="primary">opuCC_5</name>
    <name evidence="2" type="ORF">SDC9_92604</name>
</gene>
<name>A0A644ZYK8_9ZZZZ</name>
<organism evidence="2">
    <name type="scientific">bioreactor metagenome</name>
    <dbReference type="NCBI Taxonomy" id="1076179"/>
    <lineage>
        <taxon>unclassified sequences</taxon>
        <taxon>metagenomes</taxon>
        <taxon>ecological metagenomes</taxon>
    </lineage>
</organism>
<dbReference type="AlphaFoldDB" id="A0A644ZYK8"/>